<dbReference type="Proteomes" id="UP000005837">
    <property type="component" value="Unassembled WGS sequence"/>
</dbReference>
<gene>
    <name evidence="2" type="ORF">EIKCOROL_00201</name>
</gene>
<evidence type="ECO:0000313" key="2">
    <source>
        <dbReference type="EMBL" id="EEG25197.1"/>
    </source>
</evidence>
<reference evidence="2 3" key="1">
    <citation type="submission" date="2009-01" db="EMBL/GenBank/DDBJ databases">
        <authorList>
            <person name="Fulton L."/>
            <person name="Clifton S."/>
            <person name="Chinwalla A.T."/>
            <person name="Mitreva M."/>
            <person name="Sodergren E."/>
            <person name="Weinstock G."/>
            <person name="Clifton S."/>
            <person name="Dooling D.J."/>
            <person name="Fulton B."/>
            <person name="Minx P."/>
            <person name="Pepin K.H."/>
            <person name="Johnson M."/>
            <person name="Bhonagiri V."/>
            <person name="Nash W.E."/>
            <person name="Mardis E.R."/>
            <person name="Wilson R.K."/>
        </authorList>
    </citation>
    <scope>NUCLEOTIDE SEQUENCE [LARGE SCALE GENOMIC DNA]</scope>
    <source>
        <strain evidence="2 3">ATCC 23834</strain>
    </source>
</reference>
<accession>C0DS79</accession>
<organism evidence="2 3">
    <name type="scientific">Eikenella corrodens ATCC 23834</name>
    <dbReference type="NCBI Taxonomy" id="546274"/>
    <lineage>
        <taxon>Bacteria</taxon>
        <taxon>Pseudomonadati</taxon>
        <taxon>Pseudomonadota</taxon>
        <taxon>Betaproteobacteria</taxon>
        <taxon>Neisseriales</taxon>
        <taxon>Neisseriaceae</taxon>
        <taxon>Eikenella</taxon>
    </lineage>
</organism>
<protein>
    <submittedName>
        <fullName evidence="2">Uncharacterized protein</fullName>
    </submittedName>
</protein>
<proteinExistence type="predicted"/>
<keyword evidence="1" id="KW-0472">Membrane</keyword>
<feature type="transmembrane region" description="Helical" evidence="1">
    <location>
        <begin position="34"/>
        <end position="55"/>
    </location>
</feature>
<keyword evidence="1" id="KW-0812">Transmembrane</keyword>
<name>C0DS79_EIKCO</name>
<evidence type="ECO:0000256" key="1">
    <source>
        <dbReference type="SAM" id="Phobius"/>
    </source>
</evidence>
<evidence type="ECO:0000313" key="3">
    <source>
        <dbReference type="Proteomes" id="UP000005837"/>
    </source>
</evidence>
<dbReference type="AlphaFoldDB" id="C0DS79"/>
<keyword evidence="1" id="KW-1133">Transmembrane helix</keyword>
<sequence>MVESIKRLANNHQLNYCLPYKRLPENACRHFQVAFIYALAAHILFGSMNALICVYS</sequence>
<dbReference type="HOGENOM" id="CLU_3006980_0_0_4"/>
<dbReference type="EMBL" id="ACEA01000003">
    <property type="protein sequence ID" value="EEG25197.1"/>
    <property type="molecule type" value="Genomic_DNA"/>
</dbReference>
<comment type="caution">
    <text evidence="2">The sequence shown here is derived from an EMBL/GenBank/DDBJ whole genome shotgun (WGS) entry which is preliminary data.</text>
</comment>